<gene>
    <name evidence="7" type="primary">vsr</name>
    <name evidence="7" type="ORF">EHSB41UT_01314</name>
</gene>
<keyword evidence="8" id="KW-1185">Reference proteome</keyword>
<evidence type="ECO:0000256" key="3">
    <source>
        <dbReference type="ARBA" id="ARBA00022763"/>
    </source>
</evidence>
<name>A0A1X7AHL6_9GAMM</name>
<evidence type="ECO:0000256" key="1">
    <source>
        <dbReference type="ARBA" id="ARBA00022722"/>
    </source>
</evidence>
<dbReference type="OrthoDB" id="9801520at2"/>
<dbReference type="AlphaFoldDB" id="A0A1X7AHL6"/>
<dbReference type="InterPro" id="IPR011335">
    <property type="entry name" value="Restrct_endonuc-II-like"/>
</dbReference>
<sequence>MVDTLDKAARSRNMSRIRGKNTKPELIVRKFLHSRGVRFRLHGKALCGKPDIILRKYRAVIFVHGCFWHRHENCRLAYTPNSRIDFWAKKFEMNQERDKRVHSTLKKDGWRVLTIWECALRSKDIELHLSEAYHWIISTIPEKVIEDIGLGYDKRLPRSNVDDIHNSEGV</sequence>
<evidence type="ECO:0000256" key="2">
    <source>
        <dbReference type="ARBA" id="ARBA00022759"/>
    </source>
</evidence>
<organism evidence="7 8">
    <name type="scientific">Parendozoicomonas haliclonae</name>
    <dbReference type="NCBI Taxonomy" id="1960125"/>
    <lineage>
        <taxon>Bacteria</taxon>
        <taxon>Pseudomonadati</taxon>
        <taxon>Pseudomonadota</taxon>
        <taxon>Gammaproteobacteria</taxon>
        <taxon>Oceanospirillales</taxon>
        <taxon>Endozoicomonadaceae</taxon>
        <taxon>Parendozoicomonas</taxon>
    </lineage>
</organism>
<reference evidence="7 8" key="1">
    <citation type="submission" date="2017-03" db="EMBL/GenBank/DDBJ databases">
        <authorList>
            <person name="Afonso C.L."/>
            <person name="Miller P.J."/>
            <person name="Scott M.A."/>
            <person name="Spackman E."/>
            <person name="Goraichik I."/>
            <person name="Dimitrov K.M."/>
            <person name="Suarez D.L."/>
            <person name="Swayne D.E."/>
        </authorList>
    </citation>
    <scope>NUCLEOTIDE SEQUENCE [LARGE SCALE GENOMIC DNA]</scope>
    <source>
        <strain evidence="7">SB41UT1</strain>
    </source>
</reference>
<proteinExistence type="inferred from homology"/>
<dbReference type="EC" id="3.1.-.-" evidence="7"/>
<dbReference type="Gene3D" id="3.40.960.10">
    <property type="entry name" value="VSR Endonuclease"/>
    <property type="match status" value="1"/>
</dbReference>
<dbReference type="Proteomes" id="UP000196573">
    <property type="component" value="Unassembled WGS sequence"/>
</dbReference>
<dbReference type="EMBL" id="FWPT01000003">
    <property type="protein sequence ID" value="SMA41724.1"/>
    <property type="molecule type" value="Genomic_DNA"/>
</dbReference>
<dbReference type="GO" id="GO:0006298">
    <property type="term" value="P:mismatch repair"/>
    <property type="evidence" value="ECO:0007669"/>
    <property type="project" value="InterPro"/>
</dbReference>
<keyword evidence="4 7" id="KW-0378">Hydrolase</keyword>
<dbReference type="SUPFAM" id="SSF52980">
    <property type="entry name" value="Restriction endonuclease-like"/>
    <property type="match status" value="1"/>
</dbReference>
<dbReference type="CDD" id="cd00221">
    <property type="entry name" value="Vsr"/>
    <property type="match status" value="1"/>
</dbReference>
<dbReference type="InterPro" id="IPR004603">
    <property type="entry name" value="DNA_mismatch_endonuc_vsr"/>
</dbReference>
<keyword evidence="3" id="KW-0227">DNA damage</keyword>
<dbReference type="RefSeq" id="WP_087108972.1">
    <property type="nucleotide sequence ID" value="NZ_CBCSCN010000009.1"/>
</dbReference>
<accession>A0A1X7AHL6</accession>
<evidence type="ECO:0000313" key="8">
    <source>
        <dbReference type="Proteomes" id="UP000196573"/>
    </source>
</evidence>
<evidence type="ECO:0000256" key="6">
    <source>
        <dbReference type="ARBA" id="ARBA00029466"/>
    </source>
</evidence>
<keyword evidence="1" id="KW-0540">Nuclease</keyword>
<protein>
    <submittedName>
        <fullName evidence="7">Very short patch repair protein</fullName>
        <ecNumber evidence="7">3.1.-.-</ecNumber>
    </submittedName>
</protein>
<dbReference type="GO" id="GO:0016787">
    <property type="term" value="F:hydrolase activity"/>
    <property type="evidence" value="ECO:0007669"/>
    <property type="project" value="UniProtKB-KW"/>
</dbReference>
<dbReference type="NCBIfam" id="TIGR00632">
    <property type="entry name" value="vsr"/>
    <property type="match status" value="1"/>
</dbReference>
<keyword evidence="2" id="KW-0255">Endonuclease</keyword>
<keyword evidence="5" id="KW-0234">DNA repair</keyword>
<dbReference type="Pfam" id="PF03852">
    <property type="entry name" value="Vsr"/>
    <property type="match status" value="1"/>
</dbReference>
<evidence type="ECO:0000256" key="4">
    <source>
        <dbReference type="ARBA" id="ARBA00022801"/>
    </source>
</evidence>
<evidence type="ECO:0000313" key="7">
    <source>
        <dbReference type="EMBL" id="SMA41724.1"/>
    </source>
</evidence>
<dbReference type="GO" id="GO:0004519">
    <property type="term" value="F:endonuclease activity"/>
    <property type="evidence" value="ECO:0007669"/>
    <property type="project" value="UniProtKB-KW"/>
</dbReference>
<evidence type="ECO:0000256" key="5">
    <source>
        <dbReference type="ARBA" id="ARBA00023204"/>
    </source>
</evidence>
<comment type="similarity">
    <text evidence="6">Belongs to the Vsr family.</text>
</comment>